<keyword evidence="4" id="KW-1185">Reference proteome</keyword>
<dbReference type="PANTHER" id="PTHR47505">
    <property type="entry name" value="DNA UTILIZATION PROTEIN YHGH"/>
    <property type="match status" value="1"/>
</dbReference>
<protein>
    <submittedName>
        <fullName evidence="1">ComF family protein</fullName>
    </submittedName>
    <submittedName>
        <fullName evidence="2">Competence protein ComFC</fullName>
    </submittedName>
</protein>
<dbReference type="InterPro" id="IPR051910">
    <property type="entry name" value="ComF/GntX_DNA_util-trans"/>
</dbReference>
<dbReference type="AlphaFoldDB" id="A0AAJ4REL0"/>
<dbReference type="EMBL" id="RJVK01000001">
    <property type="protein sequence ID" value="ROR41223.1"/>
    <property type="molecule type" value="Genomic_DNA"/>
</dbReference>
<evidence type="ECO:0000313" key="4">
    <source>
        <dbReference type="Proteomes" id="UP000298805"/>
    </source>
</evidence>
<reference evidence="2 3" key="2">
    <citation type="submission" date="2018-11" db="EMBL/GenBank/DDBJ databases">
        <title>Genomic Encyclopedia of Type Strains, Phase IV (KMG-IV): sequencing the most valuable type-strain genomes for metagenomic binning, comparative biology and taxonomic classification.</title>
        <authorList>
            <person name="Goeker M."/>
        </authorList>
    </citation>
    <scope>NUCLEOTIDE SEQUENCE [LARGE SCALE GENOMIC DNA]</scope>
    <source>
        <strain evidence="2 3">DSM 27783</strain>
    </source>
</reference>
<accession>A0AAJ4REL0</accession>
<dbReference type="Gene3D" id="3.40.50.2020">
    <property type="match status" value="1"/>
</dbReference>
<dbReference type="SUPFAM" id="SSF53271">
    <property type="entry name" value="PRTase-like"/>
    <property type="match status" value="1"/>
</dbReference>
<evidence type="ECO:0000313" key="3">
    <source>
        <dbReference type="Proteomes" id="UP000272781"/>
    </source>
</evidence>
<sequence>MREIFSCIKCGDFSFEIICKNCQKKFLTSSFYEEDGIVSFYDYYAIEDFIKYKYHKFGSFVYKILAKNSFNVFAKKFELKRNFFAIPIDDKIEKGFSHTAILANALKPAFKPLFSTLHAKNEVKYAGKSLEFRLKNPRDFIYKGKQNISVVLVDDVVTTGMTINEAKEILSKNGVDVAFSLVLSNLKA</sequence>
<dbReference type="RefSeq" id="WP_123352116.1">
    <property type="nucleotide sequence ID" value="NZ_CP027432.2"/>
</dbReference>
<dbReference type="Proteomes" id="UP000272781">
    <property type="component" value="Unassembled WGS sequence"/>
</dbReference>
<dbReference type="EMBL" id="CP027432">
    <property type="protein sequence ID" value="QCI28069.1"/>
    <property type="molecule type" value="Genomic_DNA"/>
</dbReference>
<proteinExistence type="predicted"/>
<evidence type="ECO:0000313" key="1">
    <source>
        <dbReference type="EMBL" id="QCI28069.1"/>
    </source>
</evidence>
<reference evidence="4" key="1">
    <citation type="submission" date="2018-03" db="EMBL/GenBank/DDBJ databases">
        <title>A comparative analysis of the Nautiliaceae.</title>
        <authorList>
            <person name="Grosche A."/>
            <person name="Smedile F."/>
            <person name="Vetriani C."/>
        </authorList>
    </citation>
    <scope>NUCLEOTIDE SEQUENCE [LARGE SCALE GENOMIC DNA]</scope>
    <source>
        <strain evidence="4">TB6</strain>
    </source>
</reference>
<evidence type="ECO:0000313" key="2">
    <source>
        <dbReference type="EMBL" id="ROR41223.1"/>
    </source>
</evidence>
<name>A0AAJ4REL0_9BACT</name>
<organism evidence="2 3">
    <name type="scientific">Caminibacter pacificus</name>
    <dbReference type="NCBI Taxonomy" id="1424653"/>
    <lineage>
        <taxon>Bacteria</taxon>
        <taxon>Pseudomonadati</taxon>
        <taxon>Campylobacterota</taxon>
        <taxon>Epsilonproteobacteria</taxon>
        <taxon>Nautiliales</taxon>
        <taxon>Nautiliaceae</taxon>
        <taxon>Caminibacter</taxon>
    </lineage>
</organism>
<gene>
    <name evidence="1" type="ORF">C6V80_03590</name>
    <name evidence="2" type="ORF">EDC58_0710</name>
</gene>
<dbReference type="PANTHER" id="PTHR47505:SF1">
    <property type="entry name" value="DNA UTILIZATION PROTEIN YHGH"/>
    <property type="match status" value="1"/>
</dbReference>
<dbReference type="Proteomes" id="UP000298805">
    <property type="component" value="Chromosome"/>
</dbReference>
<reference evidence="1" key="3">
    <citation type="submission" date="2019-06" db="EMBL/GenBank/DDBJ databases">
        <title>A comparative analysis of the Nautiliaceae.</title>
        <authorList>
            <person name="Grosche A."/>
            <person name="Smedile F."/>
            <person name="Vetriani C."/>
        </authorList>
    </citation>
    <scope>NUCLEOTIDE SEQUENCE</scope>
    <source>
        <strain evidence="1">TB6</strain>
    </source>
</reference>
<dbReference type="InterPro" id="IPR029057">
    <property type="entry name" value="PRTase-like"/>
</dbReference>